<dbReference type="PANTHER" id="PTHR47611">
    <property type="entry name" value="HAT DIMERISATION DOMAIN, C-TERMINAL"/>
    <property type="match status" value="1"/>
</dbReference>
<gene>
    <name evidence="2" type="primary">ZBED4</name>
    <name evidence="2" type="ORF">EVAR_101809_1</name>
</gene>
<dbReference type="InterPro" id="IPR008906">
    <property type="entry name" value="HATC_C_dom"/>
</dbReference>
<evidence type="ECO:0000313" key="2">
    <source>
        <dbReference type="EMBL" id="GBP03450.1"/>
    </source>
</evidence>
<dbReference type="PANTHER" id="PTHR47611:SF3">
    <property type="entry name" value="HAT C-TERMINAL DIMERISATION DOMAIN-CONTAINING PROTEIN"/>
    <property type="match status" value="1"/>
</dbReference>
<dbReference type="AlphaFoldDB" id="A0A4C1SQH3"/>
<dbReference type="STRING" id="151549.A0A4C1SQH3"/>
<keyword evidence="3" id="KW-1185">Reference proteome</keyword>
<dbReference type="InterPro" id="IPR012337">
    <property type="entry name" value="RNaseH-like_sf"/>
</dbReference>
<dbReference type="EMBL" id="BGZK01000010">
    <property type="protein sequence ID" value="GBP03450.1"/>
    <property type="molecule type" value="Genomic_DNA"/>
</dbReference>
<feature type="domain" description="HAT C-terminal dimerisation" evidence="1">
    <location>
        <begin position="114"/>
        <end position="186"/>
    </location>
</feature>
<dbReference type="OrthoDB" id="117690at2759"/>
<dbReference type="GO" id="GO:0046983">
    <property type="term" value="F:protein dimerization activity"/>
    <property type="evidence" value="ECO:0007669"/>
    <property type="project" value="InterPro"/>
</dbReference>
<evidence type="ECO:0000313" key="3">
    <source>
        <dbReference type="Proteomes" id="UP000299102"/>
    </source>
</evidence>
<accession>A0A4C1SQH3</accession>
<dbReference type="Pfam" id="PF05699">
    <property type="entry name" value="Dimer_Tnp_hAT"/>
    <property type="match status" value="1"/>
</dbReference>
<evidence type="ECO:0000259" key="1">
    <source>
        <dbReference type="Pfam" id="PF05699"/>
    </source>
</evidence>
<organism evidence="2 3">
    <name type="scientific">Eumeta variegata</name>
    <name type="common">Bagworm moth</name>
    <name type="synonym">Eumeta japonica</name>
    <dbReference type="NCBI Taxonomy" id="151549"/>
    <lineage>
        <taxon>Eukaryota</taxon>
        <taxon>Metazoa</taxon>
        <taxon>Ecdysozoa</taxon>
        <taxon>Arthropoda</taxon>
        <taxon>Hexapoda</taxon>
        <taxon>Insecta</taxon>
        <taxon>Pterygota</taxon>
        <taxon>Neoptera</taxon>
        <taxon>Endopterygota</taxon>
        <taxon>Lepidoptera</taxon>
        <taxon>Glossata</taxon>
        <taxon>Ditrysia</taxon>
        <taxon>Tineoidea</taxon>
        <taxon>Psychidae</taxon>
        <taxon>Oiketicinae</taxon>
        <taxon>Eumeta</taxon>
    </lineage>
</organism>
<protein>
    <submittedName>
        <fullName evidence="2">Zinc finger BED domain-containing protein 4</fullName>
    </submittedName>
</protein>
<dbReference type="Proteomes" id="UP000299102">
    <property type="component" value="Unassembled WGS sequence"/>
</dbReference>
<proteinExistence type="predicted"/>
<dbReference type="SUPFAM" id="SSF53098">
    <property type="entry name" value="Ribonuclease H-like"/>
    <property type="match status" value="1"/>
</dbReference>
<name>A0A4C1SQH3_EUMVA</name>
<reference evidence="2 3" key="1">
    <citation type="journal article" date="2019" name="Commun. Biol.">
        <title>The bagworm genome reveals a unique fibroin gene that provides high tensile strength.</title>
        <authorList>
            <person name="Kono N."/>
            <person name="Nakamura H."/>
            <person name="Ohtoshi R."/>
            <person name="Tomita M."/>
            <person name="Numata K."/>
            <person name="Arakawa K."/>
        </authorList>
    </citation>
    <scope>NUCLEOTIDE SEQUENCE [LARGE SCALE GENOMIC DNA]</scope>
</reference>
<comment type="caution">
    <text evidence="2">The sequence shown here is derived from an EMBL/GenBank/DDBJ whole genome shotgun (WGS) entry which is preliminary data.</text>
</comment>
<sequence length="193" mass="22782">MYQQQLDLVNLRTYVFRGKSRQARQYRDLKALVERHEKEYAYILKNEENEDSDPETPSKRSRLYNEGENVDSQTHKLFWACFEESAIEQPEPTEKQSKNATAQEIAKYTALAKADRKINPYEWWALSTNKNGFPILSKLAKRYLITPASSVYSERLFTEAGLLYEKKRNRLAPERAEKIVFLHHNLPLVDFKY</sequence>